<comment type="caution">
    <text evidence="1">The sequence shown here is derived from an EMBL/GenBank/DDBJ whole genome shotgun (WGS) entry which is preliminary data.</text>
</comment>
<sequence>MIDDAMEPKKLHPGQTIISVNAASSRVTDHVPESIYHGWWQMLRHCPAVYGLPAQKFIIFRLTTDTTKRIIKNLNNRMQRRILQ</sequence>
<evidence type="ECO:0000313" key="1">
    <source>
        <dbReference type="EMBL" id="KXV03676.1"/>
    </source>
</evidence>
<proteinExistence type="predicted"/>
<dbReference type="AlphaFoldDB" id="A0A149R287"/>
<gene>
    <name evidence="1" type="ORF">AD928_00175</name>
</gene>
<accession>A0A149R287</accession>
<dbReference type="EMBL" id="LHZA01000029">
    <property type="protein sequence ID" value="KXV03676.1"/>
    <property type="molecule type" value="Genomic_DNA"/>
</dbReference>
<name>A0A149R287_9PROT</name>
<protein>
    <submittedName>
        <fullName evidence="1">Uncharacterized protein</fullName>
    </submittedName>
</protein>
<evidence type="ECO:0000313" key="2">
    <source>
        <dbReference type="Proteomes" id="UP000075473"/>
    </source>
</evidence>
<reference evidence="1 2" key="1">
    <citation type="submission" date="2015-06" db="EMBL/GenBank/DDBJ databases">
        <title>Improved classification and identification of acetic acid bacteria using matrix-assisted laser desorption/ionization time-of-flight mass spectrometry; Gluconobacter nephelii and Gluconobacter uchimurae are later heterotypic synonyms of Gluconobacter japonicus and Gluconobacter oxydans, respectively.</title>
        <authorList>
            <person name="Li L."/>
            <person name="Cleenwerck I."/>
            <person name="De Vuyst L."/>
            <person name="Vandamme P."/>
        </authorList>
    </citation>
    <scope>NUCLEOTIDE SEQUENCE [LARGE SCALE GENOMIC DNA]</scope>
    <source>
        <strain evidence="1 2">LMG 1625</strain>
    </source>
</reference>
<organism evidence="1 2">
    <name type="scientific">Acetobacter cerevisiae</name>
    <dbReference type="NCBI Taxonomy" id="178900"/>
    <lineage>
        <taxon>Bacteria</taxon>
        <taxon>Pseudomonadati</taxon>
        <taxon>Pseudomonadota</taxon>
        <taxon>Alphaproteobacteria</taxon>
        <taxon>Acetobacterales</taxon>
        <taxon>Acetobacteraceae</taxon>
        <taxon>Acetobacter</taxon>
    </lineage>
</organism>
<dbReference type="Proteomes" id="UP000075473">
    <property type="component" value="Unassembled WGS sequence"/>
</dbReference>